<keyword evidence="2" id="KW-1185">Reference proteome</keyword>
<organism evidence="2">
    <name type="scientific">Acromyrmex echinatior</name>
    <name type="common">Panamanian leafcutter ant</name>
    <name type="synonym">Acromyrmex octospinosus echinatior</name>
    <dbReference type="NCBI Taxonomy" id="103372"/>
    <lineage>
        <taxon>Eukaryota</taxon>
        <taxon>Metazoa</taxon>
        <taxon>Ecdysozoa</taxon>
        <taxon>Arthropoda</taxon>
        <taxon>Hexapoda</taxon>
        <taxon>Insecta</taxon>
        <taxon>Pterygota</taxon>
        <taxon>Neoptera</taxon>
        <taxon>Endopterygota</taxon>
        <taxon>Hymenoptera</taxon>
        <taxon>Apocrita</taxon>
        <taxon>Aculeata</taxon>
        <taxon>Formicoidea</taxon>
        <taxon>Formicidae</taxon>
        <taxon>Myrmicinae</taxon>
        <taxon>Acromyrmex</taxon>
    </lineage>
</organism>
<accession>F4WAL6</accession>
<dbReference type="AlphaFoldDB" id="F4WAL6"/>
<protein>
    <submittedName>
        <fullName evidence="1">Uncharacterized protein</fullName>
    </submittedName>
</protein>
<sequence length="159" mass="17944">MPILRTRLEYNGNVKSEDLKVLTAVNAEKRASVMSSLHDDQQNTILPLLMDFYFIHSLLGHVGFSRPSAESPVVRVGYLGHKDVWEVFIRHRTGEGVKEEDYSASRKGKKKQEALVCTPRDILERVDGVYSSLIKPKETERERGRAPSIFASLFQAEAG</sequence>
<name>F4WAL6_ACREC</name>
<gene>
    <name evidence="1" type="ORF">G5I_02554</name>
</gene>
<dbReference type="InParanoid" id="F4WAL6"/>
<evidence type="ECO:0000313" key="1">
    <source>
        <dbReference type="EMBL" id="EGI68774.1"/>
    </source>
</evidence>
<proteinExistence type="predicted"/>
<dbReference type="Proteomes" id="UP000007755">
    <property type="component" value="Unassembled WGS sequence"/>
</dbReference>
<dbReference type="EMBL" id="GL888050">
    <property type="protein sequence ID" value="EGI68774.1"/>
    <property type="molecule type" value="Genomic_DNA"/>
</dbReference>
<evidence type="ECO:0000313" key="2">
    <source>
        <dbReference type="Proteomes" id="UP000007755"/>
    </source>
</evidence>
<reference evidence="1" key="1">
    <citation type="submission" date="2011-02" db="EMBL/GenBank/DDBJ databases">
        <title>The genome of the leaf-cutting ant Acromyrmex echinatior suggests key adaptations to social evolution and fungus farming.</title>
        <authorList>
            <person name="Nygaard S."/>
            <person name="Zhang G."/>
        </authorList>
    </citation>
    <scope>NUCLEOTIDE SEQUENCE</scope>
</reference>